<evidence type="ECO:0000256" key="2">
    <source>
        <dbReference type="ARBA" id="ARBA00022801"/>
    </source>
</evidence>
<accession>A0A8T4HC99</accession>
<dbReference type="Gene3D" id="3.90.79.10">
    <property type="entry name" value="Nucleoside Triphosphate Pyrophosphohydrolase"/>
    <property type="match status" value="1"/>
</dbReference>
<dbReference type="SUPFAM" id="SSF55811">
    <property type="entry name" value="Nudix"/>
    <property type="match status" value="1"/>
</dbReference>
<gene>
    <name evidence="4" type="ORF">J5U18_05205</name>
</gene>
<dbReference type="PANTHER" id="PTHR43046:SF2">
    <property type="entry name" value="8-OXO-DGTP DIPHOSPHATASE-RELATED"/>
    <property type="match status" value="1"/>
</dbReference>
<dbReference type="Proteomes" id="UP000679691">
    <property type="component" value="Unassembled WGS sequence"/>
</dbReference>
<dbReference type="PANTHER" id="PTHR43046">
    <property type="entry name" value="GDP-MANNOSE MANNOSYL HYDROLASE"/>
    <property type="match status" value="1"/>
</dbReference>
<dbReference type="AlphaFoldDB" id="A0A8T4HC99"/>
<keyword evidence="2" id="KW-0378">Hydrolase</keyword>
<evidence type="ECO:0000313" key="4">
    <source>
        <dbReference type="EMBL" id="MBP3942968.1"/>
    </source>
</evidence>
<organism evidence="4 5">
    <name type="scientific">Rhinopithecimicrobium faecis</name>
    <dbReference type="NCBI Taxonomy" id="2820698"/>
    <lineage>
        <taxon>Bacteria</taxon>
        <taxon>Pseudomonadati</taxon>
        <taxon>Bacteroidota</taxon>
        <taxon>Sphingobacteriia</taxon>
        <taxon>Sphingobacteriales</taxon>
        <taxon>Sphingobacteriaceae</taxon>
        <taxon>Rhinopithecimicrobium</taxon>
    </lineage>
</organism>
<dbReference type="InterPro" id="IPR015797">
    <property type="entry name" value="NUDIX_hydrolase-like_dom_sf"/>
</dbReference>
<keyword evidence="5" id="KW-1185">Reference proteome</keyword>
<dbReference type="InterPro" id="IPR020084">
    <property type="entry name" value="NUDIX_hydrolase_CS"/>
</dbReference>
<dbReference type="EMBL" id="JAGKSB010000004">
    <property type="protein sequence ID" value="MBP3942968.1"/>
    <property type="molecule type" value="Genomic_DNA"/>
</dbReference>
<dbReference type="InterPro" id="IPR000086">
    <property type="entry name" value="NUDIX_hydrolase_dom"/>
</dbReference>
<feature type="domain" description="Nudix hydrolase" evidence="3">
    <location>
        <begin position="1"/>
        <end position="123"/>
    </location>
</feature>
<proteinExistence type="predicted"/>
<dbReference type="PROSITE" id="PS51462">
    <property type="entry name" value="NUDIX"/>
    <property type="match status" value="1"/>
</dbReference>
<reference evidence="4" key="1">
    <citation type="submission" date="2021-03" db="EMBL/GenBank/DDBJ databases">
        <authorList>
            <person name="Lu T."/>
            <person name="Wang Q."/>
            <person name="Han X."/>
        </authorList>
    </citation>
    <scope>NUCLEOTIDE SEQUENCE</scope>
    <source>
        <strain evidence="4">WQ 2009</strain>
    </source>
</reference>
<dbReference type="PROSITE" id="PS00893">
    <property type="entry name" value="NUDIX_BOX"/>
    <property type="match status" value="1"/>
</dbReference>
<evidence type="ECO:0000313" key="5">
    <source>
        <dbReference type="Proteomes" id="UP000679691"/>
    </source>
</evidence>
<comment type="cofactor">
    <cofactor evidence="1">
        <name>Mg(2+)</name>
        <dbReference type="ChEBI" id="CHEBI:18420"/>
    </cofactor>
</comment>
<dbReference type="Pfam" id="PF00293">
    <property type="entry name" value="NUDIX"/>
    <property type="match status" value="1"/>
</dbReference>
<dbReference type="GO" id="GO:0016787">
    <property type="term" value="F:hydrolase activity"/>
    <property type="evidence" value="ECO:0007669"/>
    <property type="project" value="UniProtKB-KW"/>
</dbReference>
<evidence type="ECO:0000256" key="1">
    <source>
        <dbReference type="ARBA" id="ARBA00001946"/>
    </source>
</evidence>
<comment type="caution">
    <text evidence="4">The sequence shown here is derived from an EMBL/GenBank/DDBJ whole genome shotgun (WGS) entry which is preliminary data.</text>
</comment>
<sequence length="127" mass="14678">MILDPNKQLLLVRKKGSTFYMLPGGKFEAGENVLQTLKRELREELNLQVQEANIEFLGTHETDAVNEPNTRVHGSLCRINLPHTQIFTPQAEIEEVVWVSRENYNNYKFAHLAEEFILPKWLQISAS</sequence>
<dbReference type="CDD" id="cd04690">
    <property type="entry name" value="NUDIX_Hydrolase"/>
    <property type="match status" value="1"/>
</dbReference>
<evidence type="ECO:0000259" key="3">
    <source>
        <dbReference type="PROSITE" id="PS51462"/>
    </source>
</evidence>
<protein>
    <submittedName>
        <fullName evidence="4">NUDIX domain-containing protein</fullName>
    </submittedName>
</protein>
<name>A0A8T4HC99_9SPHI</name>